<evidence type="ECO:0000313" key="5">
    <source>
        <dbReference type="Proteomes" id="UP000327179"/>
    </source>
</evidence>
<reference evidence="4 5" key="1">
    <citation type="submission" date="2019-08" db="EMBL/GenBank/DDBJ databases">
        <title>Whole-genome Sequencing of e-waste polymer degrading bacterium Pseudomonas sp. strain PE08.</title>
        <authorList>
            <person name="Kirdat K."/>
            <person name="Debbarma P."/>
            <person name="Narawade N."/>
            <person name="Suyal D."/>
            <person name="Thorat V."/>
            <person name="Shouche Y."/>
            <person name="Goel R."/>
            <person name="Yadav A."/>
        </authorList>
    </citation>
    <scope>NUCLEOTIDE SEQUENCE [LARGE SCALE GENOMIC DNA]</scope>
    <source>
        <strain evidence="4 5">PE08</strain>
    </source>
</reference>
<dbReference type="GO" id="GO:0004222">
    <property type="term" value="F:metalloendopeptidase activity"/>
    <property type="evidence" value="ECO:0007669"/>
    <property type="project" value="TreeGrafter"/>
</dbReference>
<dbReference type="Gene3D" id="2.70.70.10">
    <property type="entry name" value="Glucose Permease (Domain IIA)"/>
    <property type="match status" value="1"/>
</dbReference>
<evidence type="ECO:0000313" key="4">
    <source>
        <dbReference type="EMBL" id="QEY65597.1"/>
    </source>
</evidence>
<feature type="domain" description="DUF4124" evidence="3">
    <location>
        <begin position="10"/>
        <end position="39"/>
    </location>
</feature>
<dbReference type="InterPro" id="IPR016047">
    <property type="entry name" value="M23ase_b-sheet_dom"/>
</dbReference>
<dbReference type="InterPro" id="IPR011055">
    <property type="entry name" value="Dup_hybrid_motif"/>
</dbReference>
<dbReference type="PANTHER" id="PTHR21666:SF294">
    <property type="entry name" value="PEPTIDASE M23"/>
    <property type="match status" value="1"/>
</dbReference>
<evidence type="ECO:0000256" key="1">
    <source>
        <dbReference type="SAM" id="SignalP"/>
    </source>
</evidence>
<keyword evidence="1" id="KW-0732">Signal</keyword>
<dbReference type="Pfam" id="PF13511">
    <property type="entry name" value="DUF4124"/>
    <property type="match status" value="1"/>
</dbReference>
<dbReference type="CDD" id="cd12797">
    <property type="entry name" value="M23_peptidase"/>
    <property type="match status" value="1"/>
</dbReference>
<accession>A0A5J6QT46</accession>
<feature type="signal peptide" evidence="1">
    <location>
        <begin position="1"/>
        <end position="20"/>
    </location>
</feature>
<dbReference type="PANTHER" id="PTHR21666">
    <property type="entry name" value="PEPTIDASE-RELATED"/>
    <property type="match status" value="1"/>
</dbReference>
<dbReference type="RefSeq" id="WP_151138452.1">
    <property type="nucleotide sequence ID" value="NZ_CP043311.1"/>
</dbReference>
<dbReference type="Pfam" id="PF01551">
    <property type="entry name" value="Peptidase_M23"/>
    <property type="match status" value="1"/>
</dbReference>
<feature type="domain" description="M23ase beta-sheet core" evidence="2">
    <location>
        <begin position="177"/>
        <end position="271"/>
    </location>
</feature>
<name>A0A5J6QT46_9GAMM</name>
<gene>
    <name evidence="4" type="ORF">FXN65_27335</name>
</gene>
<organism evidence="4 5">
    <name type="scientific">Metapseudomonas lalkuanensis</name>
    <dbReference type="NCBI Taxonomy" id="2604832"/>
    <lineage>
        <taxon>Bacteria</taxon>
        <taxon>Pseudomonadati</taxon>
        <taxon>Pseudomonadota</taxon>
        <taxon>Gammaproteobacteria</taxon>
        <taxon>Pseudomonadales</taxon>
        <taxon>Pseudomonadaceae</taxon>
        <taxon>Metapseudomonas</taxon>
    </lineage>
</organism>
<dbReference type="EMBL" id="CP043311">
    <property type="protein sequence ID" value="QEY65597.1"/>
    <property type="molecule type" value="Genomic_DNA"/>
</dbReference>
<dbReference type="AlphaFoldDB" id="A0A5J6QT46"/>
<keyword evidence="5" id="KW-1185">Reference proteome</keyword>
<protein>
    <submittedName>
        <fullName evidence="4">M23 family metallopeptidase</fullName>
    </submittedName>
</protein>
<sequence>MLGRLLSLALLLGMSLPAAALTIYKYTDANGVVTYTDKAVSGAQVFVFRDRMVERLDRSVKLETKKHDAGETLLLRNDLFAPVEVELRIDQAENVSGAPGQPIRWVLAPRSSMRMATLAPADPSRPMRYKPKLRYAMGDPRLQPVLYRYPLPWMGGPFRLTQGANGRYSHFTPKGRYALDIAMPEGTPIVAARPGVVVKIENDQSGRGNNPSGNFVRILHDDGTMGVYLHLMRGSVQVREGQQVAIGERIARSGNTGNSTGPHLHFVIQRNMGLALESIPFDFAQPVDTLPNFAVGGE</sequence>
<proteinExistence type="predicted"/>
<dbReference type="Proteomes" id="UP000327179">
    <property type="component" value="Chromosome"/>
</dbReference>
<dbReference type="SUPFAM" id="SSF51261">
    <property type="entry name" value="Duplicated hybrid motif"/>
    <property type="match status" value="1"/>
</dbReference>
<evidence type="ECO:0000259" key="3">
    <source>
        <dbReference type="Pfam" id="PF13511"/>
    </source>
</evidence>
<dbReference type="InterPro" id="IPR050570">
    <property type="entry name" value="Cell_wall_metabolism_enzyme"/>
</dbReference>
<evidence type="ECO:0000259" key="2">
    <source>
        <dbReference type="Pfam" id="PF01551"/>
    </source>
</evidence>
<feature type="chain" id="PRO_5023894770" evidence="1">
    <location>
        <begin position="21"/>
        <end position="298"/>
    </location>
</feature>
<dbReference type="InterPro" id="IPR025392">
    <property type="entry name" value="DUF4124"/>
</dbReference>
<dbReference type="KEGG" id="plal:FXN65_27335"/>